<accession>A0A3A8QNY3</accession>
<comment type="caution">
    <text evidence="1">The sequence shown here is derived from an EMBL/GenBank/DDBJ whole genome shotgun (WGS) entry which is preliminary data.</text>
</comment>
<evidence type="ECO:0000313" key="1">
    <source>
        <dbReference type="EMBL" id="RKH70237.1"/>
    </source>
</evidence>
<protein>
    <submittedName>
        <fullName evidence="1">Uncharacterized protein</fullName>
    </submittedName>
</protein>
<organism evidence="1 2">
    <name type="scientific">Corallococcus interemptor</name>
    <dbReference type="NCBI Taxonomy" id="2316720"/>
    <lineage>
        <taxon>Bacteria</taxon>
        <taxon>Pseudomonadati</taxon>
        <taxon>Myxococcota</taxon>
        <taxon>Myxococcia</taxon>
        <taxon>Myxococcales</taxon>
        <taxon>Cystobacterineae</taxon>
        <taxon>Myxococcaceae</taxon>
        <taxon>Corallococcus</taxon>
    </lineage>
</organism>
<dbReference type="RefSeq" id="WP_120548489.1">
    <property type="nucleotide sequence ID" value="NZ_RAWM01000025.1"/>
</dbReference>
<reference evidence="2" key="1">
    <citation type="submission" date="2018-09" db="EMBL/GenBank/DDBJ databases">
        <authorList>
            <person name="Livingstone P.G."/>
            <person name="Whitworth D.E."/>
        </authorList>
    </citation>
    <scope>NUCLEOTIDE SEQUENCE [LARGE SCALE GENOMIC DNA]</scope>
    <source>
        <strain evidence="2">AB047A</strain>
    </source>
</reference>
<proteinExistence type="predicted"/>
<sequence length="86" mass="9424">MPRNQREYGLSHADRVAEIERKFGRDQLDAVLAQLGQVSNPTEKLLGAIVFLARVGHVEDIANTVTLANQDPSQVLNAATVKDERG</sequence>
<keyword evidence="2" id="KW-1185">Reference proteome</keyword>
<evidence type="ECO:0000313" key="2">
    <source>
        <dbReference type="Proteomes" id="UP000282656"/>
    </source>
</evidence>
<dbReference type="OrthoDB" id="5523474at2"/>
<dbReference type="EMBL" id="RAWM01000025">
    <property type="protein sequence ID" value="RKH70237.1"/>
    <property type="molecule type" value="Genomic_DNA"/>
</dbReference>
<dbReference type="Proteomes" id="UP000282656">
    <property type="component" value="Unassembled WGS sequence"/>
</dbReference>
<dbReference type="AlphaFoldDB" id="A0A3A8QNY3"/>
<name>A0A3A8QNY3_9BACT</name>
<gene>
    <name evidence="1" type="ORF">D7X96_12005</name>
</gene>